<dbReference type="PROSITE" id="PS52016">
    <property type="entry name" value="TONB_DEPENDENT_REC_3"/>
    <property type="match status" value="1"/>
</dbReference>
<dbReference type="InterPro" id="IPR037066">
    <property type="entry name" value="Plug_dom_sf"/>
</dbReference>
<keyword evidence="10 11" id="KW-0998">Cell outer membrane</keyword>
<evidence type="ECO:0000256" key="9">
    <source>
        <dbReference type="ARBA" id="ARBA00023170"/>
    </source>
</evidence>
<dbReference type="InterPro" id="IPR036942">
    <property type="entry name" value="Beta-barrel_TonB_sf"/>
</dbReference>
<comment type="caution">
    <text evidence="16">The sequence shown here is derived from an EMBL/GenBank/DDBJ whole genome shotgun (WGS) entry which is preliminary data.</text>
</comment>
<accession>A0A7X0JV01</accession>
<dbReference type="PANTHER" id="PTHR30069:SF29">
    <property type="entry name" value="HEMOGLOBIN AND HEMOGLOBIN-HAPTOGLOBIN-BINDING PROTEIN 1-RELATED"/>
    <property type="match status" value="1"/>
</dbReference>
<evidence type="ECO:0000259" key="15">
    <source>
        <dbReference type="Pfam" id="PF07715"/>
    </source>
</evidence>
<dbReference type="GO" id="GO:0044718">
    <property type="term" value="P:siderophore transmembrane transport"/>
    <property type="evidence" value="ECO:0007669"/>
    <property type="project" value="TreeGrafter"/>
</dbReference>
<keyword evidence="9 16" id="KW-0675">Receptor</keyword>
<sequence length="694" mass="77886">MRTRPLLLSLLSAAIAPSHAFANNAIEEIVVTAVRQQAALEDLPYASYHVSEDSLKQARSLPESLAGIPGVSVQKTANGQGSPFIRGFTGYRTLALIDGVRYNNSVYRDGPSEYFGLIDSQGLSGLELINGPASVLYGSDAIGGTLNLHSKSPTAFENNGFSKQFRQQLRWSSAENSLRSRSELDIGRGNDWGLLAGFSYKDFGSVKAADLGTLATSGYSERSYDIHYKKQLNEDWQLQALYQNLQQDDVWRTHSTIYAKPFAGSSVGSDLRRSKDQQRRFGYLKLIGQNKTPWIDRTEITLSRQEWIEFGQRQRSSSDWVVERFDSRMSGLDIQLHSQLGDHQFTYGLDIYRDLVDTGRRELDSQGQLIRERIQGPVGDDSRFSQGGIYTQWQYTIHDDWQWQIGSRYTWVRASIARFEDPSNGQVASYAQQWNNVSSSLKLLWQPQDSNWQAWFGISQAFRAPNIADLSRFGASRSNETEIAALALSPEHFLTGEASLRWSNLDADSGALWQLNAFHTDIEDYISSTPTGRIVEGLIEVSKANSSNGYMHGFEAIAQWRLNHHWQLKANASWVQGEQSLPDFRDDQYFSRSMPFSGSAALAWNHLGHKVEIELRHNSKANHLSPADLDDTQRIPPGGTPAFTLLNIRSEHPLSSVGNWYLDLNNVTDEAYRSHGSGINEPGRGISVGVDIRW</sequence>
<gene>
    <name evidence="16" type="ORF">HNR48_002937</name>
</gene>
<dbReference type="InterPro" id="IPR012910">
    <property type="entry name" value="Plug_dom"/>
</dbReference>
<evidence type="ECO:0000256" key="13">
    <source>
        <dbReference type="SAM" id="SignalP"/>
    </source>
</evidence>
<dbReference type="Gene3D" id="2.170.130.10">
    <property type="entry name" value="TonB-dependent receptor, plug domain"/>
    <property type="match status" value="1"/>
</dbReference>
<keyword evidence="4 11" id="KW-1134">Transmembrane beta strand</keyword>
<evidence type="ECO:0000256" key="12">
    <source>
        <dbReference type="RuleBase" id="RU003357"/>
    </source>
</evidence>
<evidence type="ECO:0000256" key="7">
    <source>
        <dbReference type="ARBA" id="ARBA00023077"/>
    </source>
</evidence>
<evidence type="ECO:0000256" key="11">
    <source>
        <dbReference type="PROSITE-ProRule" id="PRU01360"/>
    </source>
</evidence>
<dbReference type="GO" id="GO:0015344">
    <property type="term" value="F:siderophore uptake transmembrane transporter activity"/>
    <property type="evidence" value="ECO:0007669"/>
    <property type="project" value="TreeGrafter"/>
</dbReference>
<feature type="domain" description="TonB-dependent receptor plug" evidence="15">
    <location>
        <begin position="41"/>
        <end position="145"/>
    </location>
</feature>
<dbReference type="InterPro" id="IPR000531">
    <property type="entry name" value="Beta-barrel_TonB"/>
</dbReference>
<dbReference type="Proteomes" id="UP000528457">
    <property type="component" value="Unassembled WGS sequence"/>
</dbReference>
<dbReference type="CDD" id="cd01347">
    <property type="entry name" value="ligand_gated_channel"/>
    <property type="match status" value="1"/>
</dbReference>
<dbReference type="GO" id="GO:0009279">
    <property type="term" value="C:cell outer membrane"/>
    <property type="evidence" value="ECO:0007669"/>
    <property type="project" value="UniProtKB-SubCell"/>
</dbReference>
<protein>
    <submittedName>
        <fullName evidence="16">Hemoglobin/transferrin/lactoferrin receptor protein</fullName>
    </submittedName>
</protein>
<name>A0A7X0JV01_9GAMM</name>
<evidence type="ECO:0000256" key="5">
    <source>
        <dbReference type="ARBA" id="ARBA00022692"/>
    </source>
</evidence>
<keyword evidence="17" id="KW-1185">Reference proteome</keyword>
<evidence type="ECO:0000256" key="1">
    <source>
        <dbReference type="ARBA" id="ARBA00004571"/>
    </source>
</evidence>
<evidence type="ECO:0000256" key="4">
    <source>
        <dbReference type="ARBA" id="ARBA00022452"/>
    </source>
</evidence>
<evidence type="ECO:0000256" key="3">
    <source>
        <dbReference type="ARBA" id="ARBA00022448"/>
    </source>
</evidence>
<keyword evidence="5 11" id="KW-0812">Transmembrane</keyword>
<evidence type="ECO:0000313" key="17">
    <source>
        <dbReference type="Proteomes" id="UP000528457"/>
    </source>
</evidence>
<keyword evidence="6 13" id="KW-0732">Signal</keyword>
<evidence type="ECO:0000313" key="16">
    <source>
        <dbReference type="EMBL" id="MBB6522652.1"/>
    </source>
</evidence>
<dbReference type="AlphaFoldDB" id="A0A7X0JV01"/>
<feature type="chain" id="PRO_5031340322" evidence="13">
    <location>
        <begin position="23"/>
        <end position="694"/>
    </location>
</feature>
<feature type="signal peptide" evidence="13">
    <location>
        <begin position="1"/>
        <end position="22"/>
    </location>
</feature>
<reference evidence="16 17" key="1">
    <citation type="submission" date="2020-08" db="EMBL/GenBank/DDBJ databases">
        <title>Genomic Encyclopedia of Type Strains, Phase IV (KMG-IV): sequencing the most valuable type-strain genomes for metagenomic binning, comparative biology and taxonomic classification.</title>
        <authorList>
            <person name="Goeker M."/>
        </authorList>
    </citation>
    <scope>NUCLEOTIDE SEQUENCE [LARGE SCALE GENOMIC DNA]</scope>
    <source>
        <strain evidence="16 17">DSM 22368</strain>
    </source>
</reference>
<evidence type="ECO:0000256" key="6">
    <source>
        <dbReference type="ARBA" id="ARBA00022729"/>
    </source>
</evidence>
<dbReference type="Gene3D" id="2.40.170.20">
    <property type="entry name" value="TonB-dependent receptor, beta-barrel domain"/>
    <property type="match status" value="1"/>
</dbReference>
<organism evidence="16 17">
    <name type="scientific">Pseudoteredinibacter isoporae</name>
    <dbReference type="NCBI Taxonomy" id="570281"/>
    <lineage>
        <taxon>Bacteria</taxon>
        <taxon>Pseudomonadati</taxon>
        <taxon>Pseudomonadota</taxon>
        <taxon>Gammaproteobacteria</taxon>
        <taxon>Cellvibrionales</taxon>
        <taxon>Cellvibrionaceae</taxon>
        <taxon>Pseudoteredinibacter</taxon>
    </lineage>
</organism>
<keyword evidence="7 12" id="KW-0798">TonB box</keyword>
<keyword evidence="8 11" id="KW-0472">Membrane</keyword>
<dbReference type="RefSeq" id="WP_166845480.1">
    <property type="nucleotide sequence ID" value="NZ_JAAONY010000002.1"/>
</dbReference>
<keyword evidence="3 11" id="KW-0813">Transport</keyword>
<proteinExistence type="inferred from homology"/>
<dbReference type="SUPFAM" id="SSF56935">
    <property type="entry name" value="Porins"/>
    <property type="match status" value="1"/>
</dbReference>
<comment type="subcellular location">
    <subcellularLocation>
        <location evidence="1 11">Cell outer membrane</location>
        <topology evidence="1 11">Multi-pass membrane protein</topology>
    </subcellularLocation>
</comment>
<evidence type="ECO:0000256" key="10">
    <source>
        <dbReference type="ARBA" id="ARBA00023237"/>
    </source>
</evidence>
<comment type="similarity">
    <text evidence="2">Belongs to the TonB-dependent receptor family. Hemoglobin/haptoglobin binding protein subfamily.</text>
</comment>
<dbReference type="InterPro" id="IPR039426">
    <property type="entry name" value="TonB-dep_rcpt-like"/>
</dbReference>
<dbReference type="Pfam" id="PF00593">
    <property type="entry name" value="TonB_dep_Rec_b-barrel"/>
    <property type="match status" value="1"/>
</dbReference>
<evidence type="ECO:0000256" key="8">
    <source>
        <dbReference type="ARBA" id="ARBA00023136"/>
    </source>
</evidence>
<dbReference type="InParanoid" id="A0A7X0JV01"/>
<dbReference type="Pfam" id="PF07715">
    <property type="entry name" value="Plug"/>
    <property type="match status" value="1"/>
</dbReference>
<evidence type="ECO:0000259" key="14">
    <source>
        <dbReference type="Pfam" id="PF00593"/>
    </source>
</evidence>
<evidence type="ECO:0000256" key="2">
    <source>
        <dbReference type="ARBA" id="ARBA00008143"/>
    </source>
</evidence>
<feature type="domain" description="TonB-dependent receptor-like beta-barrel" evidence="14">
    <location>
        <begin position="314"/>
        <end position="666"/>
    </location>
</feature>
<dbReference type="EMBL" id="JACHHT010000002">
    <property type="protein sequence ID" value="MBB6522652.1"/>
    <property type="molecule type" value="Genomic_DNA"/>
</dbReference>
<dbReference type="PANTHER" id="PTHR30069">
    <property type="entry name" value="TONB-DEPENDENT OUTER MEMBRANE RECEPTOR"/>
    <property type="match status" value="1"/>
</dbReference>